<dbReference type="EMBL" id="SGTH01000008">
    <property type="protein sequence ID" value="RZH26205.1"/>
    <property type="molecule type" value="Genomic_DNA"/>
</dbReference>
<gene>
    <name evidence="1" type="ORF">EXD98_16355</name>
</gene>
<dbReference type="Proteomes" id="UP000294065">
    <property type="component" value="Unassembled WGS sequence"/>
</dbReference>
<reference evidence="1 2" key="1">
    <citation type="submission" date="2019-02" db="EMBL/GenBank/DDBJ databases">
        <title>The Batch Genome Submission of Acinetobacter spp. strains.</title>
        <authorList>
            <person name="Qin J."/>
            <person name="Hu Y."/>
            <person name="Ye H."/>
            <person name="Wei L."/>
            <person name="Feng Y."/>
            <person name="Zong Z."/>
        </authorList>
    </citation>
    <scope>NUCLEOTIDE SEQUENCE [LARGE SCALE GENOMIC DNA]</scope>
    <source>
        <strain evidence="1 2">WCHAP100012</strain>
    </source>
</reference>
<name>A0AAE8G9U6_ACIPI</name>
<proteinExistence type="predicted"/>
<evidence type="ECO:0000313" key="1">
    <source>
        <dbReference type="EMBL" id="RZH26205.1"/>
    </source>
</evidence>
<dbReference type="AlphaFoldDB" id="A0AAE8G9U6"/>
<evidence type="ECO:0000313" key="2">
    <source>
        <dbReference type="Proteomes" id="UP000294065"/>
    </source>
</evidence>
<organism evidence="1 2">
    <name type="scientific">Acinetobacter pittii</name>
    <name type="common">Acinetobacter genomosp. 3</name>
    <dbReference type="NCBI Taxonomy" id="48296"/>
    <lineage>
        <taxon>Bacteria</taxon>
        <taxon>Pseudomonadati</taxon>
        <taxon>Pseudomonadota</taxon>
        <taxon>Gammaproteobacteria</taxon>
        <taxon>Moraxellales</taxon>
        <taxon>Moraxellaceae</taxon>
        <taxon>Acinetobacter</taxon>
        <taxon>Acinetobacter calcoaceticus/baumannii complex</taxon>
    </lineage>
</organism>
<accession>A0AAE8G9U6</accession>
<sequence length="69" mass="8258">METFTIFEAGPKLIQSINLKSKWLEMRFSEVLCRKCDALFPVQTTHLYFDKRKTTYHSEENVISKSRRE</sequence>
<protein>
    <submittedName>
        <fullName evidence="1">Uncharacterized protein</fullName>
    </submittedName>
</protein>
<comment type="caution">
    <text evidence="1">The sequence shown here is derived from an EMBL/GenBank/DDBJ whole genome shotgun (WGS) entry which is preliminary data.</text>
</comment>